<keyword evidence="1" id="KW-0472">Membrane</keyword>
<keyword evidence="3" id="KW-1185">Reference proteome</keyword>
<dbReference type="Proteomes" id="UP000799778">
    <property type="component" value="Unassembled WGS sequence"/>
</dbReference>
<evidence type="ECO:0000313" key="3">
    <source>
        <dbReference type="Proteomes" id="UP000799778"/>
    </source>
</evidence>
<dbReference type="RefSeq" id="XP_033385489.1">
    <property type="nucleotide sequence ID" value="XM_033521178.1"/>
</dbReference>
<feature type="transmembrane region" description="Helical" evidence="1">
    <location>
        <begin position="30"/>
        <end position="49"/>
    </location>
</feature>
<evidence type="ECO:0000313" key="2">
    <source>
        <dbReference type="EMBL" id="KAF2017150.1"/>
    </source>
</evidence>
<name>A0A6A5XWY2_9PLEO</name>
<sequence>MPREYSWRPIDGLVLIIVTNQRVWGFGVRLYLGGPVLPVVTVLCTYVTLHTEEHTKDTKDQTRMIRILHPQ</sequence>
<evidence type="ECO:0000256" key="1">
    <source>
        <dbReference type="SAM" id="Phobius"/>
    </source>
</evidence>
<reference evidence="2" key="1">
    <citation type="journal article" date="2020" name="Stud. Mycol.">
        <title>101 Dothideomycetes genomes: a test case for predicting lifestyles and emergence of pathogens.</title>
        <authorList>
            <person name="Haridas S."/>
            <person name="Albert R."/>
            <person name="Binder M."/>
            <person name="Bloem J."/>
            <person name="Labutti K."/>
            <person name="Salamov A."/>
            <person name="Andreopoulos B."/>
            <person name="Baker S."/>
            <person name="Barry K."/>
            <person name="Bills G."/>
            <person name="Bluhm B."/>
            <person name="Cannon C."/>
            <person name="Castanera R."/>
            <person name="Culley D."/>
            <person name="Daum C."/>
            <person name="Ezra D."/>
            <person name="Gonzalez J."/>
            <person name="Henrissat B."/>
            <person name="Kuo A."/>
            <person name="Liang C."/>
            <person name="Lipzen A."/>
            <person name="Lutzoni F."/>
            <person name="Magnuson J."/>
            <person name="Mondo S."/>
            <person name="Nolan M."/>
            <person name="Ohm R."/>
            <person name="Pangilinan J."/>
            <person name="Park H.-J."/>
            <person name="Ramirez L."/>
            <person name="Alfaro M."/>
            <person name="Sun H."/>
            <person name="Tritt A."/>
            <person name="Yoshinaga Y."/>
            <person name="Zwiers L.-H."/>
            <person name="Turgeon B."/>
            <person name="Goodwin S."/>
            <person name="Spatafora J."/>
            <person name="Crous P."/>
            <person name="Grigoriev I."/>
        </authorList>
    </citation>
    <scope>NUCLEOTIDE SEQUENCE</scope>
    <source>
        <strain evidence="2">CBS 175.79</strain>
    </source>
</reference>
<gene>
    <name evidence="2" type="ORF">BU24DRAFT_144630</name>
</gene>
<accession>A0A6A5XWY2</accession>
<keyword evidence="1" id="KW-1133">Transmembrane helix</keyword>
<keyword evidence="1" id="KW-0812">Transmembrane</keyword>
<dbReference type="GeneID" id="54278575"/>
<dbReference type="AlphaFoldDB" id="A0A6A5XWY2"/>
<protein>
    <submittedName>
        <fullName evidence="2">Uncharacterized protein</fullName>
    </submittedName>
</protein>
<dbReference type="EMBL" id="ML978068">
    <property type="protein sequence ID" value="KAF2017150.1"/>
    <property type="molecule type" value="Genomic_DNA"/>
</dbReference>
<proteinExistence type="predicted"/>
<organism evidence="2 3">
    <name type="scientific">Aaosphaeria arxii CBS 175.79</name>
    <dbReference type="NCBI Taxonomy" id="1450172"/>
    <lineage>
        <taxon>Eukaryota</taxon>
        <taxon>Fungi</taxon>
        <taxon>Dikarya</taxon>
        <taxon>Ascomycota</taxon>
        <taxon>Pezizomycotina</taxon>
        <taxon>Dothideomycetes</taxon>
        <taxon>Pleosporomycetidae</taxon>
        <taxon>Pleosporales</taxon>
        <taxon>Pleosporales incertae sedis</taxon>
        <taxon>Aaosphaeria</taxon>
    </lineage>
</organism>